<dbReference type="GO" id="GO:0005044">
    <property type="term" value="F:scavenger receptor activity"/>
    <property type="evidence" value="ECO:0007669"/>
    <property type="project" value="InterPro"/>
</dbReference>
<dbReference type="InterPro" id="IPR006585">
    <property type="entry name" value="FTP1"/>
</dbReference>
<dbReference type="PANTHER" id="PTHR24043:SF8">
    <property type="entry name" value="EGF-LIKE DOMAIN-CONTAINING PROTEIN"/>
    <property type="match status" value="1"/>
</dbReference>
<dbReference type="KEGG" id="bgt:106052303"/>
<dbReference type="Proteomes" id="UP000076420">
    <property type="component" value="Unassembled WGS sequence"/>
</dbReference>
<name>A0A2C9LAP0_BIOGL</name>
<evidence type="ECO:0000259" key="5">
    <source>
        <dbReference type="SMART" id="SM00607"/>
    </source>
</evidence>
<dbReference type="SMART" id="SM00607">
    <property type="entry name" value="FTP"/>
    <property type="match status" value="1"/>
</dbReference>
<organism evidence="6 7">
    <name type="scientific">Biomphalaria glabrata</name>
    <name type="common">Bloodfluke planorb</name>
    <name type="synonym">Freshwater snail</name>
    <dbReference type="NCBI Taxonomy" id="6526"/>
    <lineage>
        <taxon>Eukaryota</taxon>
        <taxon>Metazoa</taxon>
        <taxon>Spiralia</taxon>
        <taxon>Lophotrochozoa</taxon>
        <taxon>Mollusca</taxon>
        <taxon>Gastropoda</taxon>
        <taxon>Heterobranchia</taxon>
        <taxon>Euthyneura</taxon>
        <taxon>Panpulmonata</taxon>
        <taxon>Hygrophila</taxon>
        <taxon>Lymnaeoidea</taxon>
        <taxon>Planorbidae</taxon>
        <taxon>Biomphalaria</taxon>
    </lineage>
</organism>
<gene>
    <name evidence="6" type="primary">106052303</name>
</gene>
<reference evidence="6" key="1">
    <citation type="submission" date="2020-05" db="UniProtKB">
        <authorList>
            <consortium name="EnsemblMetazoa"/>
        </authorList>
    </citation>
    <scope>IDENTIFICATION</scope>
    <source>
        <strain evidence="6">BB02</strain>
    </source>
</reference>
<evidence type="ECO:0000256" key="4">
    <source>
        <dbReference type="ARBA" id="ARBA00023157"/>
    </source>
</evidence>
<dbReference type="Gene3D" id="2.60.120.260">
    <property type="entry name" value="Galactose-binding domain-like"/>
    <property type="match status" value="1"/>
</dbReference>
<proteinExistence type="predicted"/>
<dbReference type="PANTHER" id="PTHR24043">
    <property type="entry name" value="SCAVENGER RECEPTOR CLASS F"/>
    <property type="match status" value="1"/>
</dbReference>
<keyword evidence="2" id="KW-0479">Metal-binding</keyword>
<dbReference type="EnsemblMetazoa" id="BGLB029025-RA">
    <property type="protein sequence ID" value="BGLB029025-PA"/>
    <property type="gene ID" value="BGLB029025"/>
</dbReference>
<keyword evidence="1" id="KW-0245">EGF-like domain</keyword>
<evidence type="ECO:0000256" key="1">
    <source>
        <dbReference type="ARBA" id="ARBA00022536"/>
    </source>
</evidence>
<evidence type="ECO:0000256" key="3">
    <source>
        <dbReference type="ARBA" id="ARBA00022837"/>
    </source>
</evidence>
<sequence length="371" mass="40595">MDIRCEENVLTNKLIIQGNVSSLCTLYISGGRNVAYRQLATQSSTYFEGQKVFFPDLAVDGNKDSNFLSGSCSHTISESNPHFRLTFNSVYVIYQYILYNRDGSAGVRLQYFRLASWDAENKIVDSFKDQHNAFRQIYYIIGTASKPIKSIYVNETNTNTDGNFVTLCELEAYGECPPGKWSLPCTQNCPTSCPTSCDRDTGLCNTVFFGFSDPPECTALCKTGEWGINCRNICSTKCAYLSCHPKTGECTQGCLGYSDPPLCNTECLKSTWGVNCSQSCSSHCVNNTCRATNGTCHGGCKVGYKLPDCTEACAAGSWGVSCTNKCSNSCLQLTCDSETGFCDTGYFGDDGAKNRTLLNKTSESSSQPLKN</sequence>
<evidence type="ECO:0000256" key="2">
    <source>
        <dbReference type="ARBA" id="ARBA00022723"/>
    </source>
</evidence>
<dbReference type="SUPFAM" id="SSF49785">
    <property type="entry name" value="Galactose-binding domain-like"/>
    <property type="match status" value="1"/>
</dbReference>
<dbReference type="AlphaFoldDB" id="A0A2C9LAP0"/>
<dbReference type="VEuPathDB" id="VectorBase:BGLAX_044882"/>
<feature type="domain" description="Fucolectin tachylectin-4 pentraxin-1" evidence="5">
    <location>
        <begin position="31"/>
        <end position="179"/>
    </location>
</feature>
<dbReference type="InterPro" id="IPR042635">
    <property type="entry name" value="MEGF10/SREC1/2-like"/>
</dbReference>
<evidence type="ECO:0000313" key="6">
    <source>
        <dbReference type="EnsemblMetazoa" id="BGLB029025-PA"/>
    </source>
</evidence>
<dbReference type="GO" id="GO:0046872">
    <property type="term" value="F:metal ion binding"/>
    <property type="evidence" value="ECO:0007669"/>
    <property type="project" value="UniProtKB-KW"/>
</dbReference>
<dbReference type="InterPro" id="IPR008979">
    <property type="entry name" value="Galactose-bd-like_sf"/>
</dbReference>
<dbReference type="Gene3D" id="2.170.300.10">
    <property type="entry name" value="Tie2 ligand-binding domain superfamily"/>
    <property type="match status" value="1"/>
</dbReference>
<dbReference type="VEuPathDB" id="VectorBase:BGLB029025"/>
<accession>A0A2C9LAP0</accession>
<keyword evidence="4" id="KW-1015">Disulfide bond</keyword>
<evidence type="ECO:0000313" key="7">
    <source>
        <dbReference type="Proteomes" id="UP000076420"/>
    </source>
</evidence>
<protein>
    <recommendedName>
        <fullName evidence="5">Fucolectin tachylectin-4 pentraxin-1 domain-containing protein</fullName>
    </recommendedName>
</protein>
<keyword evidence="3" id="KW-0106">Calcium</keyword>